<organism evidence="2 3">
    <name type="scientific">Anabarilius grahami</name>
    <name type="common">Kanglang fish</name>
    <name type="synonym">Barilius grahami</name>
    <dbReference type="NCBI Taxonomy" id="495550"/>
    <lineage>
        <taxon>Eukaryota</taxon>
        <taxon>Metazoa</taxon>
        <taxon>Chordata</taxon>
        <taxon>Craniata</taxon>
        <taxon>Vertebrata</taxon>
        <taxon>Euteleostomi</taxon>
        <taxon>Actinopterygii</taxon>
        <taxon>Neopterygii</taxon>
        <taxon>Teleostei</taxon>
        <taxon>Ostariophysi</taxon>
        <taxon>Cypriniformes</taxon>
        <taxon>Xenocyprididae</taxon>
        <taxon>Xenocypridinae</taxon>
        <taxon>Xenocypridinae incertae sedis</taxon>
        <taxon>Anabarilius</taxon>
    </lineage>
</organism>
<comment type="caution">
    <text evidence="2">The sequence shown here is derived from an EMBL/GenBank/DDBJ whole genome shotgun (WGS) entry which is preliminary data.</text>
</comment>
<dbReference type="AlphaFoldDB" id="A0A3N0XS40"/>
<accession>A0A3N0XS40</accession>
<dbReference type="OrthoDB" id="5920062at2759"/>
<feature type="region of interest" description="Disordered" evidence="1">
    <location>
        <begin position="118"/>
        <end position="141"/>
    </location>
</feature>
<evidence type="ECO:0000256" key="1">
    <source>
        <dbReference type="SAM" id="MobiDB-lite"/>
    </source>
</evidence>
<dbReference type="EMBL" id="RJVU01066102">
    <property type="protein sequence ID" value="ROI96428.1"/>
    <property type="molecule type" value="Genomic_DNA"/>
</dbReference>
<gene>
    <name evidence="2" type="ORF">DPX16_23647</name>
</gene>
<evidence type="ECO:0000313" key="2">
    <source>
        <dbReference type="EMBL" id="ROI96428.1"/>
    </source>
</evidence>
<name>A0A3N0XS40_ANAGA</name>
<dbReference type="Proteomes" id="UP000281406">
    <property type="component" value="Unassembled WGS sequence"/>
</dbReference>
<proteinExistence type="predicted"/>
<reference evidence="2 3" key="1">
    <citation type="submission" date="2018-10" db="EMBL/GenBank/DDBJ databases">
        <title>Genome assembly for a Yunnan-Guizhou Plateau 3E fish, Anabarilius grahami (Regan), and its evolutionary and genetic applications.</title>
        <authorList>
            <person name="Jiang W."/>
        </authorList>
    </citation>
    <scope>NUCLEOTIDE SEQUENCE [LARGE SCALE GENOMIC DNA]</scope>
    <source>
        <strain evidence="2">AG-KIZ</strain>
        <tissue evidence="2">Muscle</tissue>
    </source>
</reference>
<evidence type="ECO:0000313" key="3">
    <source>
        <dbReference type="Proteomes" id="UP000281406"/>
    </source>
</evidence>
<protein>
    <submittedName>
        <fullName evidence="2">Uncharacterized protein</fullName>
    </submittedName>
</protein>
<keyword evidence="3" id="KW-1185">Reference proteome</keyword>
<feature type="compositionally biased region" description="Basic and acidic residues" evidence="1">
    <location>
        <begin position="118"/>
        <end position="130"/>
    </location>
</feature>
<sequence length="190" mass="20782">MNPLQSSSEPEKGASLAMGLAITVGEEAVAWNAEVLAGGAGVLVRVRQSAVTKSWNGSEVLIVVAQRCWSGLLLRYTGGRRHRQRGEEPDRGYIKTGTLNLIFTPDSMMTRRLRIETAHRHSRRTGEHGDPGGSGSWRHTGDTLETHWRQDRLLRNCATGCRVDEAFTVDDPVDSTSADTSGLRCGRVKA</sequence>